<accession>A0A219YCA2</accession>
<protein>
    <submittedName>
        <fullName evidence="1">Uncharacterized protein</fullName>
    </submittedName>
</protein>
<evidence type="ECO:0000313" key="1">
    <source>
        <dbReference type="EMBL" id="APU01619.1"/>
    </source>
</evidence>
<name>A0A219YCA2_9CAUD</name>
<sequence length="67" mass="7701">MDIRTIYFAFVDKGYANPKTNLIDPILSLENVDISSTTGMDIYRDISGAVYVYHDRFHGDFDFMPNC</sequence>
<organism evidence="1 2">
    <name type="scientific">Aeromonas phage 65.2</name>
    <dbReference type="NCBI Taxonomy" id="1932896"/>
    <lineage>
        <taxon>Viruses</taxon>
        <taxon>Duplodnaviria</taxon>
        <taxon>Heunggongvirae</taxon>
        <taxon>Uroviricota</taxon>
        <taxon>Caudoviricetes</taxon>
        <taxon>Pantevenvirales</taxon>
        <taxon>Straboviridae</taxon>
        <taxon>Emmerichvirinae</taxon>
        <taxon>Ishigurovirus</taxon>
        <taxon>Ishigurovirus osborne</taxon>
    </lineage>
</organism>
<dbReference type="EMBL" id="KY290955">
    <property type="protein sequence ID" value="APU01619.1"/>
    <property type="molecule type" value="Genomic_DNA"/>
</dbReference>
<proteinExistence type="predicted"/>
<evidence type="ECO:0000313" key="2">
    <source>
        <dbReference type="Proteomes" id="UP000225215"/>
    </source>
</evidence>
<dbReference type="Proteomes" id="UP000225215">
    <property type="component" value="Segment"/>
</dbReference>
<reference evidence="1 2" key="1">
    <citation type="journal article" date="2017" name="Sci. Rep.">
        <title>Characterization and diversity of phages infecting Aeromonas salmonicida subsp. salmonicida.</title>
        <authorList>
            <person name="Vincent A.T."/>
            <person name="Paquet V.E."/>
            <person name="Bernatchez A."/>
            <person name="Tremblay D.M."/>
            <person name="Moineau S."/>
            <person name="Charette S.J."/>
        </authorList>
    </citation>
    <scope>NUCLEOTIDE SEQUENCE [LARGE SCALE GENOMIC DNA]</scope>
</reference>